<dbReference type="NCBIfam" id="TIGR00728">
    <property type="entry name" value="OPT_sfam"/>
    <property type="match status" value="1"/>
</dbReference>
<keyword evidence="3" id="KW-0813">Transport</keyword>
<evidence type="ECO:0000256" key="8">
    <source>
        <dbReference type="SAM" id="Phobius"/>
    </source>
</evidence>
<feature type="region of interest" description="Disordered" evidence="7">
    <location>
        <begin position="405"/>
        <end position="424"/>
    </location>
</feature>
<feature type="transmembrane region" description="Helical" evidence="8">
    <location>
        <begin position="242"/>
        <end position="261"/>
    </location>
</feature>
<evidence type="ECO:0008006" key="11">
    <source>
        <dbReference type="Google" id="ProtNLM"/>
    </source>
</evidence>
<name>A0AAD5SN27_9FUNG</name>
<comment type="subcellular location">
    <subcellularLocation>
        <location evidence="1">Membrane</location>
        <topology evidence="1">Multi-pass membrane protein</topology>
    </subcellularLocation>
</comment>
<organism evidence="9 10">
    <name type="scientific">Rhizophlyctis rosea</name>
    <dbReference type="NCBI Taxonomy" id="64517"/>
    <lineage>
        <taxon>Eukaryota</taxon>
        <taxon>Fungi</taxon>
        <taxon>Fungi incertae sedis</taxon>
        <taxon>Chytridiomycota</taxon>
        <taxon>Chytridiomycota incertae sedis</taxon>
        <taxon>Chytridiomycetes</taxon>
        <taxon>Rhizophlyctidales</taxon>
        <taxon>Rhizophlyctidaceae</taxon>
        <taxon>Rhizophlyctis</taxon>
    </lineage>
</organism>
<dbReference type="GO" id="GO:0035673">
    <property type="term" value="F:oligopeptide transmembrane transporter activity"/>
    <property type="evidence" value="ECO:0007669"/>
    <property type="project" value="InterPro"/>
</dbReference>
<dbReference type="AlphaFoldDB" id="A0AAD5SN27"/>
<dbReference type="InterPro" id="IPR004813">
    <property type="entry name" value="OPT"/>
</dbReference>
<comment type="similarity">
    <text evidence="2">Belongs to the oligopeptide OPT transporter family.</text>
</comment>
<keyword evidence="4 8" id="KW-0812">Transmembrane</keyword>
<feature type="transmembrane region" description="Helical" evidence="8">
    <location>
        <begin position="147"/>
        <end position="167"/>
    </location>
</feature>
<sequence length="725" mass="77799">MADYTSRGRDSQPATFVVAEEYGLADRPTSNSPGPASLQLYPVDANLSKDEGTFIPVEKAKEELTADSVSVETLDDEYGGQFTFRAAIIGSLFGCLVAASNFYLGLKVGWTFGAQLFAAICTFGVLKPLTKIMGGYFGPKENATAQTAGSTAGGLSVGFITGIPAMYRLGLLSDDATADAARLTLWTLAAAFYGLFFAVPLRKHFVIKRTLPFPTPTATAETIKTLHGTAEKEKEALQRVHAMGATFAVSFVSIITSYWVYFLDKIHILYWIGRSTGHLGLQTADVTWGWYLTPNFAFFGAGLIIPAATLLSFLSGSIIAFGIGGPLMIDSGFLSAPLGWGKAGNGSAQAWWFWPGIALMLFTAAAELLVHWRSLGSGLKDLFVFMWDSAKTSIQRLRYQRSGVSLHKPVPTSDPDDPAPPHEQVPTSWWVGGLAVSTVFTTFIMSFFFTVPVYQTLLSIVFAFFLSLVGIQSAAETDIVPNSTLAKVVQIAFAKFPAASLQDLQRNNIITAALTAATSQQAVDMVSDLKTGHILRASPRSQFLAQLVGSIFAIPIAVALFIVFAKAYPCITDASIEVCEFGLSPVLGWQNFTLLLTTNARITTSSLITAGCCGAFAVIYTILKHRFVPLAYHDKLPNLNAIGLGFIVPQPSTPAAMTVALLAGMLWKRFNKHSHEKYRLSVASGAIAGVGIAAVIRAIMKLSGVPDRTVPWNCPINAKGGLGCL</sequence>
<accession>A0AAD5SN27</accession>
<dbReference type="PANTHER" id="PTHR31645:SF3">
    <property type="entry name" value="OLIGOPEPTIDE TRANSPORTER"/>
    <property type="match status" value="1"/>
</dbReference>
<comment type="caution">
    <text evidence="9">The sequence shown here is derived from an EMBL/GenBank/DDBJ whole genome shotgun (WGS) entry which is preliminary data.</text>
</comment>
<proteinExistence type="inferred from homology"/>
<feature type="transmembrane region" description="Helical" evidence="8">
    <location>
        <begin position="350"/>
        <end position="372"/>
    </location>
</feature>
<keyword evidence="5 8" id="KW-1133">Transmembrane helix</keyword>
<keyword evidence="6 8" id="KW-0472">Membrane</keyword>
<feature type="transmembrane region" description="Helical" evidence="8">
    <location>
        <begin position="543"/>
        <end position="565"/>
    </location>
</feature>
<feature type="transmembrane region" description="Helical" evidence="8">
    <location>
        <begin position="429"/>
        <end position="449"/>
    </location>
</feature>
<dbReference type="PANTHER" id="PTHR31645">
    <property type="entry name" value="OLIGOPEPTIDE TRANSPORTER YGL114W-RELATED"/>
    <property type="match status" value="1"/>
</dbReference>
<reference evidence="9" key="1">
    <citation type="submission" date="2020-05" db="EMBL/GenBank/DDBJ databases">
        <title>Phylogenomic resolution of chytrid fungi.</title>
        <authorList>
            <person name="Stajich J.E."/>
            <person name="Amses K."/>
            <person name="Simmons R."/>
            <person name="Seto K."/>
            <person name="Myers J."/>
            <person name="Bonds A."/>
            <person name="Quandt C.A."/>
            <person name="Barry K."/>
            <person name="Liu P."/>
            <person name="Grigoriev I."/>
            <person name="Longcore J.E."/>
            <person name="James T.Y."/>
        </authorList>
    </citation>
    <scope>NUCLEOTIDE SEQUENCE</scope>
    <source>
        <strain evidence="9">JEL0318</strain>
    </source>
</reference>
<evidence type="ECO:0000256" key="7">
    <source>
        <dbReference type="SAM" id="MobiDB-lite"/>
    </source>
</evidence>
<protein>
    <recommendedName>
        <fullName evidence="11">OPT superfamily oligopeptide transporter</fullName>
    </recommendedName>
</protein>
<evidence type="ECO:0000313" key="10">
    <source>
        <dbReference type="Proteomes" id="UP001212841"/>
    </source>
</evidence>
<dbReference type="GO" id="GO:0000329">
    <property type="term" value="C:fungal-type vacuole membrane"/>
    <property type="evidence" value="ECO:0007669"/>
    <property type="project" value="TreeGrafter"/>
</dbReference>
<evidence type="ECO:0000313" key="9">
    <source>
        <dbReference type="EMBL" id="KAJ3054467.1"/>
    </source>
</evidence>
<feature type="transmembrane region" description="Helical" evidence="8">
    <location>
        <begin position="82"/>
        <end position="102"/>
    </location>
</feature>
<feature type="transmembrane region" description="Helical" evidence="8">
    <location>
        <begin position="678"/>
        <end position="700"/>
    </location>
</feature>
<feature type="transmembrane region" description="Helical" evidence="8">
    <location>
        <begin position="602"/>
        <end position="623"/>
    </location>
</feature>
<feature type="transmembrane region" description="Helical" evidence="8">
    <location>
        <begin position="183"/>
        <end position="201"/>
    </location>
</feature>
<evidence type="ECO:0000256" key="1">
    <source>
        <dbReference type="ARBA" id="ARBA00004141"/>
    </source>
</evidence>
<feature type="transmembrane region" description="Helical" evidence="8">
    <location>
        <begin position="296"/>
        <end position="329"/>
    </location>
</feature>
<dbReference type="Pfam" id="PF03169">
    <property type="entry name" value="OPT"/>
    <property type="match status" value="1"/>
</dbReference>
<gene>
    <name evidence="9" type="ORF">HK097_001760</name>
</gene>
<evidence type="ECO:0000256" key="2">
    <source>
        <dbReference type="ARBA" id="ARBA00008807"/>
    </source>
</evidence>
<evidence type="ECO:0000256" key="3">
    <source>
        <dbReference type="ARBA" id="ARBA00022448"/>
    </source>
</evidence>
<evidence type="ECO:0000256" key="6">
    <source>
        <dbReference type="ARBA" id="ARBA00023136"/>
    </source>
</evidence>
<dbReference type="EMBL" id="JADGJD010000136">
    <property type="protein sequence ID" value="KAJ3054467.1"/>
    <property type="molecule type" value="Genomic_DNA"/>
</dbReference>
<dbReference type="InterPro" id="IPR045035">
    <property type="entry name" value="YSL-like"/>
</dbReference>
<feature type="transmembrane region" description="Helical" evidence="8">
    <location>
        <begin position="456"/>
        <end position="475"/>
    </location>
</feature>
<feature type="transmembrane region" description="Helical" evidence="8">
    <location>
        <begin position="643"/>
        <end position="666"/>
    </location>
</feature>
<dbReference type="Proteomes" id="UP001212841">
    <property type="component" value="Unassembled WGS sequence"/>
</dbReference>
<keyword evidence="10" id="KW-1185">Reference proteome</keyword>
<evidence type="ECO:0000256" key="5">
    <source>
        <dbReference type="ARBA" id="ARBA00022989"/>
    </source>
</evidence>
<evidence type="ECO:0000256" key="4">
    <source>
        <dbReference type="ARBA" id="ARBA00022692"/>
    </source>
</evidence>